<feature type="region of interest" description="Disordered" evidence="1">
    <location>
        <begin position="1"/>
        <end position="33"/>
    </location>
</feature>
<dbReference type="EMBL" id="FMAH01000037">
    <property type="protein sequence ID" value="SCB42489.1"/>
    <property type="molecule type" value="Genomic_DNA"/>
</dbReference>
<feature type="compositionally biased region" description="Low complexity" evidence="1">
    <location>
        <begin position="1"/>
        <end position="17"/>
    </location>
</feature>
<accession>A0A1C3WR91</accession>
<evidence type="ECO:0000313" key="3">
    <source>
        <dbReference type="Proteomes" id="UP000199435"/>
    </source>
</evidence>
<keyword evidence="3" id="KW-1185">Reference proteome</keyword>
<dbReference type="AlphaFoldDB" id="A0A1C3WR91"/>
<evidence type="ECO:0000256" key="1">
    <source>
        <dbReference type="SAM" id="MobiDB-lite"/>
    </source>
</evidence>
<name>A0A1C3WR91_9HYPH</name>
<protein>
    <submittedName>
        <fullName evidence="2">Uncharacterized protein</fullName>
    </submittedName>
</protein>
<gene>
    <name evidence="2" type="ORF">GA0061102_103736</name>
</gene>
<reference evidence="3" key="1">
    <citation type="submission" date="2016-08" db="EMBL/GenBank/DDBJ databases">
        <authorList>
            <person name="Varghese N."/>
            <person name="Submissions Spin"/>
        </authorList>
    </citation>
    <scope>NUCLEOTIDE SEQUENCE [LARGE SCALE GENOMIC DNA]</scope>
    <source>
        <strain evidence="3">HAMBI 2971</strain>
    </source>
</reference>
<dbReference type="STRING" id="411945.GA0061102_103736"/>
<dbReference type="Proteomes" id="UP000199435">
    <property type="component" value="Unassembled WGS sequence"/>
</dbReference>
<evidence type="ECO:0000313" key="2">
    <source>
        <dbReference type="EMBL" id="SCB42489.1"/>
    </source>
</evidence>
<sequence length="128" mass="13431">MQSSGKTSSASASTATGPVQDNPCVGLRRHGGRNDRHRLQLSGLVIAGTPRTTAAIASDFARANLASAIYAERLDAAPDATTKLIEFKVITGSRKKHQFVEAGGWATMREQTSLACRSVQGCTTALAT</sequence>
<organism evidence="2 3">
    <name type="scientific">Rhizobium miluonense</name>
    <dbReference type="NCBI Taxonomy" id="411945"/>
    <lineage>
        <taxon>Bacteria</taxon>
        <taxon>Pseudomonadati</taxon>
        <taxon>Pseudomonadota</taxon>
        <taxon>Alphaproteobacteria</taxon>
        <taxon>Hyphomicrobiales</taxon>
        <taxon>Rhizobiaceae</taxon>
        <taxon>Rhizobium/Agrobacterium group</taxon>
        <taxon>Rhizobium</taxon>
    </lineage>
</organism>
<proteinExistence type="predicted"/>